<protein>
    <submittedName>
        <fullName evidence="15">Transmembrane protein 132A</fullName>
    </submittedName>
</protein>
<feature type="domain" description="Transmembrane protein TMEM132 second Ig-like" evidence="12">
    <location>
        <begin position="275"/>
        <end position="354"/>
    </location>
</feature>
<dbReference type="Pfam" id="PF23481">
    <property type="entry name" value="Ig_TMEM132_2nd"/>
    <property type="match status" value="1"/>
</dbReference>
<dbReference type="Pfam" id="PF23487">
    <property type="entry name" value="Ig_TMEM132_6th"/>
    <property type="match status" value="1"/>
</dbReference>
<reference evidence="15" key="2">
    <citation type="submission" date="2025-08" db="UniProtKB">
        <authorList>
            <consortium name="Ensembl"/>
        </authorList>
    </citation>
    <scope>IDENTIFICATION</scope>
</reference>
<evidence type="ECO:0000259" key="13">
    <source>
        <dbReference type="Pfam" id="PF23486"/>
    </source>
</evidence>
<feature type="region of interest" description="Disordered" evidence="6">
    <location>
        <begin position="664"/>
        <end position="686"/>
    </location>
</feature>
<dbReference type="GO" id="GO:0061357">
    <property type="term" value="P:positive regulation of Wnt protein secretion"/>
    <property type="evidence" value="ECO:0007669"/>
    <property type="project" value="Ensembl"/>
</dbReference>
<feature type="region of interest" description="Disordered" evidence="6">
    <location>
        <begin position="1056"/>
        <end position="1101"/>
    </location>
</feature>
<evidence type="ECO:0000259" key="9">
    <source>
        <dbReference type="Pfam" id="PF15706"/>
    </source>
</evidence>
<sequence length="1168" mass="125960">MEKKGAHLGSCSCHGDDEGDRRVDALASLAKDSGTEKGSLLLPSSPCHHLLLHRPCLGRTVPHKCLDIRSKYVEDRNGEEMLRRFSSREEGLSLWKVEGMVWKLASSPECTLKSWPCPVLPMGGSLSPTFPICEMRPLPLHPGGDGTFIIPFLHCPPPRCPGLEPGAAPVSSGAVTISIPSPSSVDCDQDPLNTIYLPATLELLDAPEHFRVQQVGHYPPANSSLGSRSETFLLLQPWPRVQPLLRASYPPFATQQVVPPRVTEPHQRPVPWDVRAVSVEAAVTPAEPHARVLFHLKGQDWPPGPGSLPCAWLHATHPAGTAHQACHFQPSLGACVVELEFPSHWFSQGSTTRAELAYTLEPAAEGPGGCGPSQEEDPREQALPVGGVELRPADPPQYQEVPLDEAVTLRVPDVPVRPGQLFSATLLLRHNFTASILTLRIKVKKGLHVTAARPVQPSLWTAKLDRFKGSKHHTTLIICHRAGNTGLDSSSPPELSEFLWVDFLVENGTSGGVAVTRPVTWQLEYAGQAPEAEKDKMVWEILVSERDVRALVPLAKAEELVNTAPLTGEPRHVPIRLVTVDNGGALVEVTEHIGCESTNTQVLQVSETCDAVFVSGKESRGAQGVQVDFWWRRLRASLQMTVWAPLLPLRIELTDTTLEQVRGWRVPGPTEGMPEPEAAAEEAERRPRSCRLQYQRAGVRFLVPFAAHPLDGGRRLTHLLGPDWLLDVTHLVAPHARVQDPRVASLEGGRILVGREPGVTSIEVRSPLSDSILGEQALAVTDDKVSVLELQVQPVMGISLALSRGTAHPGEVTATCWAQSAFPAPKQEVALSLWLSFSDHTLVPAELYNQHDLGLSVSAEEPGAILPAKDQGAQLGVVVSGAGAEGLPLHVALHPPEPCRRGRHRVPLASGTAWLGLPPAPTPPPALPSSPARGPPATEASVGGKQWEAGGVGGSGVVKGKFERAEAEAREEEEEEEEEEMVPAPQRVTDLELGMYALLGIFCLAILIFLVNGVVFVLRYQRKEPPDGATDPASPQPHNWVWLGTDQEELSRQLDRQSPGLPQGEGGCPCESGGGGEALTVAQAPGGGTSSSSSTLARKEAGGRRKRVEFVTFAPAPLAELSQESVGAPAVQSILVAGEEDIRWVCEDMGLKDPEELRSYMERIRGSS</sequence>
<evidence type="ECO:0000256" key="7">
    <source>
        <dbReference type="SAM" id="Phobius"/>
    </source>
</evidence>
<dbReference type="OrthoDB" id="10026202at2759"/>
<dbReference type="Pfam" id="PF23039">
    <property type="entry name" value="TMEM132_3rd"/>
    <property type="match status" value="1"/>
</dbReference>
<feature type="domain" description="Transmembrane protein TMEM132 sixth" evidence="14">
    <location>
        <begin position="786"/>
        <end position="901"/>
    </location>
</feature>
<dbReference type="Pfam" id="PF23486">
    <property type="entry name" value="Ig_TMEM132_5th"/>
    <property type="match status" value="1"/>
</dbReference>
<feature type="domain" description="Transmembrane protein TMEM132 C-terminal" evidence="9">
    <location>
        <begin position="964"/>
        <end position="1048"/>
    </location>
</feature>
<evidence type="ECO:0000256" key="6">
    <source>
        <dbReference type="SAM" id="MobiDB-lite"/>
    </source>
</evidence>
<keyword evidence="3 7" id="KW-0812">Transmembrane</keyword>
<dbReference type="InterPro" id="IPR026307">
    <property type="entry name" value="TMEM132"/>
</dbReference>
<feature type="transmembrane region" description="Helical" evidence="7">
    <location>
        <begin position="993"/>
        <end position="1018"/>
    </location>
</feature>
<dbReference type="Pfam" id="PF15705">
    <property type="entry name" value="TMEM132_N"/>
    <property type="match status" value="1"/>
</dbReference>
<dbReference type="PANTHER" id="PTHR13388:SF9">
    <property type="entry name" value="TRANSMEMBRANE PROTEIN 132A"/>
    <property type="match status" value="1"/>
</dbReference>
<dbReference type="Proteomes" id="UP000694429">
    <property type="component" value="Chromosome 18"/>
</dbReference>
<dbReference type="InterPro" id="IPR031436">
    <property type="entry name" value="TMEM132_C"/>
</dbReference>
<evidence type="ECO:0000256" key="2">
    <source>
        <dbReference type="ARBA" id="ARBA00006166"/>
    </source>
</evidence>
<evidence type="ECO:0000259" key="12">
    <source>
        <dbReference type="Pfam" id="PF23481"/>
    </source>
</evidence>
<evidence type="ECO:0000259" key="14">
    <source>
        <dbReference type="Pfam" id="PF23487"/>
    </source>
</evidence>
<keyword evidence="4 7" id="KW-1133">Transmembrane helix</keyword>
<evidence type="ECO:0000256" key="3">
    <source>
        <dbReference type="ARBA" id="ARBA00022692"/>
    </source>
</evidence>
<feature type="compositionally biased region" description="Gly residues" evidence="6">
    <location>
        <begin position="1063"/>
        <end position="1077"/>
    </location>
</feature>
<dbReference type="GO" id="GO:0005886">
    <property type="term" value="C:plasma membrane"/>
    <property type="evidence" value="ECO:0007669"/>
    <property type="project" value="Ensembl"/>
</dbReference>
<evidence type="ECO:0000256" key="4">
    <source>
        <dbReference type="ARBA" id="ARBA00022989"/>
    </source>
</evidence>
<dbReference type="GO" id="GO:0042177">
    <property type="term" value="P:negative regulation of protein catabolic process"/>
    <property type="evidence" value="ECO:0007669"/>
    <property type="project" value="Ensembl"/>
</dbReference>
<evidence type="ECO:0000313" key="16">
    <source>
        <dbReference type="Proteomes" id="UP000694429"/>
    </source>
</evidence>
<dbReference type="InterPro" id="IPR055422">
    <property type="entry name" value="Ig_TMEM132_2nd"/>
</dbReference>
<comment type="similarity">
    <text evidence="2">Belongs to the TMEM132 family.</text>
</comment>
<comment type="subcellular location">
    <subcellularLocation>
        <location evidence="1">Membrane</location>
        <topology evidence="1">Single-pass type I membrane protein</topology>
    </subcellularLocation>
</comment>
<organism evidence="15 16">
    <name type="scientific">Canis lupus familiaris</name>
    <name type="common">Dog</name>
    <name type="synonym">Canis familiaris</name>
    <dbReference type="NCBI Taxonomy" id="9615"/>
    <lineage>
        <taxon>Eukaryota</taxon>
        <taxon>Metazoa</taxon>
        <taxon>Chordata</taxon>
        <taxon>Craniata</taxon>
        <taxon>Vertebrata</taxon>
        <taxon>Euteleostomi</taxon>
        <taxon>Mammalia</taxon>
        <taxon>Eutheria</taxon>
        <taxon>Laurasiatheria</taxon>
        <taxon>Carnivora</taxon>
        <taxon>Caniformia</taxon>
        <taxon>Canidae</taxon>
        <taxon>Canis</taxon>
    </lineage>
</organism>
<evidence type="ECO:0000256" key="1">
    <source>
        <dbReference type="ARBA" id="ARBA00004479"/>
    </source>
</evidence>
<dbReference type="Pfam" id="PF16070">
    <property type="entry name" value="Ig_TMEM132_4th"/>
    <property type="match status" value="1"/>
</dbReference>
<evidence type="ECO:0000259" key="10">
    <source>
        <dbReference type="Pfam" id="PF16070"/>
    </source>
</evidence>
<dbReference type="Pfam" id="PF15706">
    <property type="entry name" value="TMEM132_C"/>
    <property type="match status" value="1"/>
</dbReference>
<dbReference type="InterPro" id="IPR055421">
    <property type="entry name" value="TMEM132_3rd"/>
</dbReference>
<dbReference type="InterPro" id="IPR031437">
    <property type="entry name" value="Ig_TMEM132_4th"/>
</dbReference>
<evidence type="ECO:0000256" key="5">
    <source>
        <dbReference type="ARBA" id="ARBA00023136"/>
    </source>
</evidence>
<dbReference type="InterPro" id="IPR055423">
    <property type="entry name" value="Ig_TMEM132_5th"/>
</dbReference>
<name>A0A8C0PGH2_CANLF</name>
<accession>A0A8C0PGH2</accession>
<proteinExistence type="inferred from homology"/>
<dbReference type="GO" id="GO:0005783">
    <property type="term" value="C:endoplasmic reticulum"/>
    <property type="evidence" value="ECO:0007669"/>
    <property type="project" value="Ensembl"/>
</dbReference>
<feature type="domain" description="Transmembrane protein TMEM132 N-terminal" evidence="8">
    <location>
        <begin position="200"/>
        <end position="262"/>
    </location>
</feature>
<evidence type="ECO:0000313" key="15">
    <source>
        <dbReference type="Ensembl" id="ENSCAFP00030034705.1"/>
    </source>
</evidence>
<feature type="domain" description="Transmembrane protein family 132 fourth" evidence="10">
    <location>
        <begin position="550"/>
        <end position="647"/>
    </location>
</feature>
<keyword evidence="5 7" id="KW-0472">Membrane</keyword>
<dbReference type="GO" id="GO:0030177">
    <property type="term" value="P:positive regulation of Wnt signaling pathway"/>
    <property type="evidence" value="ECO:0007669"/>
    <property type="project" value="Ensembl"/>
</dbReference>
<feature type="domain" description="Transmembrane protein TMEM132 fifth" evidence="13">
    <location>
        <begin position="650"/>
        <end position="785"/>
    </location>
</feature>
<dbReference type="GO" id="GO:0042803">
    <property type="term" value="F:protein homodimerization activity"/>
    <property type="evidence" value="ECO:0007669"/>
    <property type="project" value="Ensembl"/>
</dbReference>
<evidence type="ECO:0000259" key="11">
    <source>
        <dbReference type="Pfam" id="PF23039"/>
    </source>
</evidence>
<feature type="compositionally biased region" description="Pro residues" evidence="6">
    <location>
        <begin position="918"/>
        <end position="928"/>
    </location>
</feature>
<evidence type="ECO:0000259" key="8">
    <source>
        <dbReference type="Pfam" id="PF15705"/>
    </source>
</evidence>
<reference evidence="15" key="1">
    <citation type="submission" date="2019-03" db="EMBL/GenBank/DDBJ databases">
        <authorList>
            <person name="Warren W.C."/>
            <person name="Johnson G.S."/>
        </authorList>
    </citation>
    <scope>NUCLEOTIDE SEQUENCE [LARGE SCALE GENOMIC DNA]</scope>
    <source>
        <strain evidence="15">Basenji</strain>
    </source>
</reference>
<dbReference type="PANTHER" id="PTHR13388">
    <property type="entry name" value="DETONATOR, ISOFORM E"/>
    <property type="match status" value="1"/>
</dbReference>
<dbReference type="InterPro" id="IPR055424">
    <property type="entry name" value="Ig_TMEM132_6th"/>
</dbReference>
<dbReference type="Ensembl" id="ENSCAFT00030039785.1">
    <property type="protein sequence ID" value="ENSCAFP00030034705.1"/>
    <property type="gene ID" value="ENSCAFG00030021625.1"/>
</dbReference>
<feature type="region of interest" description="Disordered" evidence="6">
    <location>
        <begin position="912"/>
        <end position="955"/>
    </location>
</feature>
<dbReference type="AlphaFoldDB" id="A0A8C0PGH2"/>
<dbReference type="InterPro" id="IPR031435">
    <property type="entry name" value="TMEM132_N"/>
</dbReference>
<gene>
    <name evidence="15" type="primary">TMEM132A</name>
</gene>
<feature type="domain" description="Transmembrane protein TMEM132 cohesin-like" evidence="11">
    <location>
        <begin position="398"/>
        <end position="548"/>
    </location>
</feature>